<accession>A0A432ZKB4</accession>
<keyword evidence="2" id="KW-0328">Glycosyltransferase</keyword>
<organism evidence="5 6">
    <name type="scientific">Pseudidiomarina taiwanensis</name>
    <dbReference type="NCBI Taxonomy" id="337250"/>
    <lineage>
        <taxon>Bacteria</taxon>
        <taxon>Pseudomonadati</taxon>
        <taxon>Pseudomonadota</taxon>
        <taxon>Gammaproteobacteria</taxon>
        <taxon>Alteromonadales</taxon>
        <taxon>Idiomarinaceae</taxon>
        <taxon>Pseudidiomarina</taxon>
    </lineage>
</organism>
<evidence type="ECO:0000256" key="1">
    <source>
        <dbReference type="ARBA" id="ARBA00006739"/>
    </source>
</evidence>
<evidence type="ECO:0000259" key="4">
    <source>
        <dbReference type="Pfam" id="PF00535"/>
    </source>
</evidence>
<dbReference type="SUPFAM" id="SSF53448">
    <property type="entry name" value="Nucleotide-diphospho-sugar transferases"/>
    <property type="match status" value="1"/>
</dbReference>
<dbReference type="RefSeq" id="WP_126826652.1">
    <property type="nucleotide sequence ID" value="NZ_PIQG01000002.1"/>
</dbReference>
<evidence type="ECO:0000313" key="6">
    <source>
        <dbReference type="Proteomes" id="UP000288279"/>
    </source>
</evidence>
<dbReference type="Proteomes" id="UP000288279">
    <property type="component" value="Unassembled WGS sequence"/>
</dbReference>
<keyword evidence="6" id="KW-1185">Reference proteome</keyword>
<protein>
    <recommendedName>
        <fullName evidence="4">Glycosyltransferase 2-like domain-containing protein</fullName>
    </recommendedName>
</protein>
<dbReference type="AlphaFoldDB" id="A0A432ZKB4"/>
<dbReference type="PANTHER" id="PTHR43179">
    <property type="entry name" value="RHAMNOSYLTRANSFERASE WBBL"/>
    <property type="match status" value="1"/>
</dbReference>
<dbReference type="PANTHER" id="PTHR43179:SF12">
    <property type="entry name" value="GALACTOFURANOSYLTRANSFERASE GLFT2"/>
    <property type="match status" value="1"/>
</dbReference>
<keyword evidence="3" id="KW-0808">Transferase</keyword>
<gene>
    <name evidence="5" type="ORF">CWI83_05120</name>
</gene>
<dbReference type="GO" id="GO:0016757">
    <property type="term" value="F:glycosyltransferase activity"/>
    <property type="evidence" value="ECO:0007669"/>
    <property type="project" value="UniProtKB-KW"/>
</dbReference>
<sequence length="322" mass="36959">MKSKKSNSNVLVIVINYNQLDYTLNCIQSILKSNFESINICLVDNGSDVKVKDGLRARLPEDSRLDVHFLERNLGYVGGINYALSCSDEELIDYYLIINNDTLLDKEAISNLVECAKRHNDKAIVSGKVYNFGSDNTLQYIGQEKDPKDGLNQVSIISNRNEPDLGQYDEEREMGMLDDIFWLFPSSLYRSIGGYSDYFFLYGEQNDYAFRALKEGYKLIYTPTAKVHHKGGASTCGGDKSSPKIEYWGTMATLKLAVIHLPPNKAKKFCRNWIYRKFIKTLFLAFLGRIKWMNLVAVYKAQNDFKHWNKVRYVDNGYNPFS</sequence>
<comment type="caution">
    <text evidence="5">The sequence shown here is derived from an EMBL/GenBank/DDBJ whole genome shotgun (WGS) entry which is preliminary data.</text>
</comment>
<dbReference type="InterPro" id="IPR001173">
    <property type="entry name" value="Glyco_trans_2-like"/>
</dbReference>
<feature type="domain" description="Glycosyltransferase 2-like" evidence="4">
    <location>
        <begin position="12"/>
        <end position="140"/>
    </location>
</feature>
<evidence type="ECO:0000256" key="2">
    <source>
        <dbReference type="ARBA" id="ARBA00022676"/>
    </source>
</evidence>
<dbReference type="EMBL" id="PIQG01000002">
    <property type="protein sequence ID" value="RUO78411.1"/>
    <property type="molecule type" value="Genomic_DNA"/>
</dbReference>
<dbReference type="OrthoDB" id="5291101at2"/>
<dbReference type="InterPro" id="IPR029044">
    <property type="entry name" value="Nucleotide-diphossugar_trans"/>
</dbReference>
<proteinExistence type="inferred from homology"/>
<name>A0A432ZKB4_9GAMM</name>
<reference evidence="5 6" key="1">
    <citation type="journal article" date="2011" name="Front. Microbiol.">
        <title>Genomic signatures of strain selection and enhancement in Bacillus atrophaeus var. globigii, a historical biowarfare simulant.</title>
        <authorList>
            <person name="Gibbons H.S."/>
            <person name="Broomall S.M."/>
            <person name="McNew L.A."/>
            <person name="Daligault H."/>
            <person name="Chapman C."/>
            <person name="Bruce D."/>
            <person name="Karavis M."/>
            <person name="Krepps M."/>
            <person name="McGregor P.A."/>
            <person name="Hong C."/>
            <person name="Park K.H."/>
            <person name="Akmal A."/>
            <person name="Feldman A."/>
            <person name="Lin J.S."/>
            <person name="Chang W.E."/>
            <person name="Higgs B.W."/>
            <person name="Demirev P."/>
            <person name="Lindquist J."/>
            <person name="Liem A."/>
            <person name="Fochler E."/>
            <person name="Read T.D."/>
            <person name="Tapia R."/>
            <person name="Johnson S."/>
            <person name="Bishop-Lilly K.A."/>
            <person name="Detter C."/>
            <person name="Han C."/>
            <person name="Sozhamannan S."/>
            <person name="Rosenzweig C.N."/>
            <person name="Skowronski E.W."/>
        </authorList>
    </citation>
    <scope>NUCLEOTIDE SEQUENCE [LARGE SCALE GENOMIC DNA]</scope>
    <source>
        <strain evidence="5 6">PIT1</strain>
    </source>
</reference>
<evidence type="ECO:0000313" key="5">
    <source>
        <dbReference type="EMBL" id="RUO78411.1"/>
    </source>
</evidence>
<comment type="similarity">
    <text evidence="1">Belongs to the glycosyltransferase 2 family.</text>
</comment>
<dbReference type="Pfam" id="PF00535">
    <property type="entry name" value="Glycos_transf_2"/>
    <property type="match status" value="1"/>
</dbReference>
<evidence type="ECO:0000256" key="3">
    <source>
        <dbReference type="ARBA" id="ARBA00022679"/>
    </source>
</evidence>
<dbReference type="Gene3D" id="3.90.550.10">
    <property type="entry name" value="Spore Coat Polysaccharide Biosynthesis Protein SpsA, Chain A"/>
    <property type="match status" value="1"/>
</dbReference>